<accession>A0ACC3D3B4</accession>
<evidence type="ECO:0000313" key="2">
    <source>
        <dbReference type="Proteomes" id="UP001186974"/>
    </source>
</evidence>
<organism evidence="1 2">
    <name type="scientific">Coniosporium uncinatum</name>
    <dbReference type="NCBI Taxonomy" id="93489"/>
    <lineage>
        <taxon>Eukaryota</taxon>
        <taxon>Fungi</taxon>
        <taxon>Dikarya</taxon>
        <taxon>Ascomycota</taxon>
        <taxon>Pezizomycotina</taxon>
        <taxon>Dothideomycetes</taxon>
        <taxon>Dothideomycetes incertae sedis</taxon>
        <taxon>Coniosporium</taxon>
    </lineage>
</organism>
<proteinExistence type="predicted"/>
<dbReference type="Proteomes" id="UP001186974">
    <property type="component" value="Unassembled WGS sequence"/>
</dbReference>
<protein>
    <submittedName>
        <fullName evidence="1">Uncharacterized protein</fullName>
    </submittedName>
</protein>
<reference evidence="1" key="1">
    <citation type="submission" date="2024-09" db="EMBL/GenBank/DDBJ databases">
        <title>Black Yeasts Isolated from many extreme environments.</title>
        <authorList>
            <person name="Coleine C."/>
            <person name="Stajich J.E."/>
            <person name="Selbmann L."/>
        </authorList>
    </citation>
    <scope>NUCLEOTIDE SEQUENCE</scope>
    <source>
        <strain evidence="1">CCFEE 5737</strain>
    </source>
</reference>
<dbReference type="EMBL" id="JAWDJW010007989">
    <property type="protein sequence ID" value="KAK3061215.1"/>
    <property type="molecule type" value="Genomic_DNA"/>
</dbReference>
<sequence>MPSTAKACLREQYLNCRNYSDGEIYRYIRLYQKSGDKQGERRWWNRLSPSKTKALKQLQNQCHGSIVGCLDELVQFPGLWNSFQLGSSPTILSLRCPEEVCNYLRTVNEVWHTITIGSASLAASLDYTTVERLQSLCPGLGSQDRDLVETLMEDRVIFPNEELTEVRDEITRAILAVPTLICTLRTFFDDVKYLQPVVLSLKRLFPSANHLSLRDAVGKSYVAAHADHGQVCVEHAENVGQRLSLPYEKQVDSGYLQPLLYVWRHFPEMTSVDTKKSTASRPSNNAYRAGVRRDGEYHCRWINLAKLAATLGFDNEEIRRLKAQDPDIEVIRRNLLQLRPKHSFRD</sequence>
<evidence type="ECO:0000313" key="1">
    <source>
        <dbReference type="EMBL" id="KAK3061215.1"/>
    </source>
</evidence>
<name>A0ACC3D3B4_9PEZI</name>
<feature type="non-terminal residue" evidence="1">
    <location>
        <position position="1"/>
    </location>
</feature>
<keyword evidence="2" id="KW-1185">Reference proteome</keyword>
<gene>
    <name evidence="1" type="ORF">LTS18_006765</name>
</gene>
<comment type="caution">
    <text evidence="1">The sequence shown here is derived from an EMBL/GenBank/DDBJ whole genome shotgun (WGS) entry which is preliminary data.</text>
</comment>